<evidence type="ECO:0000313" key="2">
    <source>
        <dbReference type="EMBL" id="CAD0100000.1"/>
    </source>
</evidence>
<dbReference type="Pfam" id="PF12937">
    <property type="entry name" value="F-box-like"/>
    <property type="match status" value="1"/>
</dbReference>
<dbReference type="InterPro" id="IPR001810">
    <property type="entry name" value="F-box_dom"/>
</dbReference>
<dbReference type="PROSITE" id="PS50181">
    <property type="entry name" value="FBOX"/>
    <property type="match status" value="1"/>
</dbReference>
<dbReference type="EMBL" id="CAIJEO010000011">
    <property type="protein sequence ID" value="CAD0100000.1"/>
    <property type="molecule type" value="Genomic_DNA"/>
</dbReference>
<accession>A0A9N8KA41</accession>
<evidence type="ECO:0000259" key="1">
    <source>
        <dbReference type="PROSITE" id="PS50181"/>
    </source>
</evidence>
<dbReference type="AlphaFoldDB" id="A0A9N8KA41"/>
<dbReference type="InterPro" id="IPR036047">
    <property type="entry name" value="F-box-like_dom_sf"/>
</dbReference>
<organism evidence="2 3">
    <name type="scientific">Aureobasidium mustum</name>
    <dbReference type="NCBI Taxonomy" id="2773714"/>
    <lineage>
        <taxon>Eukaryota</taxon>
        <taxon>Fungi</taxon>
        <taxon>Dikarya</taxon>
        <taxon>Ascomycota</taxon>
        <taxon>Pezizomycotina</taxon>
        <taxon>Dothideomycetes</taxon>
        <taxon>Dothideomycetidae</taxon>
        <taxon>Dothideales</taxon>
        <taxon>Saccotheciaceae</taxon>
        <taxon>Aureobasidium</taxon>
    </lineage>
</organism>
<gene>
    <name evidence="2" type="ORF">AWRI4233_LOCUS8825</name>
</gene>
<comment type="caution">
    <text evidence="2">The sequence shown here is derived from an EMBL/GenBank/DDBJ whole genome shotgun (WGS) entry which is preliminary data.</text>
</comment>
<dbReference type="OrthoDB" id="3945200at2759"/>
<dbReference type="Proteomes" id="UP000714618">
    <property type="component" value="Unassembled WGS sequence"/>
</dbReference>
<reference evidence="2" key="1">
    <citation type="submission" date="2020-06" db="EMBL/GenBank/DDBJ databases">
        <authorList>
            <person name="Onetto C."/>
        </authorList>
    </citation>
    <scope>NUCLEOTIDE SEQUENCE</scope>
</reference>
<dbReference type="CDD" id="cd09917">
    <property type="entry name" value="F-box_SF"/>
    <property type="match status" value="1"/>
</dbReference>
<proteinExistence type="predicted"/>
<sequence length="471" mass="53730">MTDPALLADTNVMTSSSPTRATLSTLPVEMLDRIFRLVDNSDLIHLRCVSRYISTIASRPFAIRNFGNMRHVVTEESMKTLLAISAHETFGAHIKSIILSPVRAISAVLEPLDFSNIEDDGIVVDNSFIKSGRFSDLMQQVLSNFKQHSDSIAIGVKEDCCLRHSRRDQYSVAPKQQIFHGERAFCKAAELGTVFETSETLELLFAEMRAAAININRLEIELARDSCYNVRGKTQRTIKKLLESRNSSIDLKIRWKYHGVLKYKHLQSSLRFSASSLLLDRFDYRADVLLLDDIVQQLTDRSVWELYLRELDNGRLSFLNMYFIQSLRTVTLADINLSSAYFAEDLYSNMFERLSRIPDLRHCKLHRLHYLLQQDTSWSPHMMQTRSGRYPSERETLLLVFPDGKFEFEIQGADISQQLKDLAAYTAAAEKEKVRETEAARQVIDSRVVGAGVPILEQEDPEYSSLALVTS</sequence>
<feature type="domain" description="F-box" evidence="1">
    <location>
        <begin position="20"/>
        <end position="66"/>
    </location>
</feature>
<protein>
    <recommendedName>
        <fullName evidence="1">F-box domain-containing protein</fullName>
    </recommendedName>
</protein>
<dbReference type="SUPFAM" id="SSF81383">
    <property type="entry name" value="F-box domain"/>
    <property type="match status" value="1"/>
</dbReference>
<evidence type="ECO:0000313" key="3">
    <source>
        <dbReference type="Proteomes" id="UP000714618"/>
    </source>
</evidence>
<keyword evidence="3" id="KW-1185">Reference proteome</keyword>
<name>A0A9N8KA41_9PEZI</name>